<proteinExistence type="predicted"/>
<protein>
    <recommendedName>
        <fullName evidence="3">Alpha/beta hydrolase</fullName>
    </recommendedName>
</protein>
<name>A0ABY8QRL3_9MICO</name>
<evidence type="ECO:0000313" key="2">
    <source>
        <dbReference type="Proteomes" id="UP001209083"/>
    </source>
</evidence>
<dbReference type="InterPro" id="IPR029058">
    <property type="entry name" value="AB_hydrolase_fold"/>
</dbReference>
<dbReference type="RefSeq" id="WP_349638256.1">
    <property type="nucleotide sequence ID" value="NZ_CP090958.1"/>
</dbReference>
<evidence type="ECO:0008006" key="3">
    <source>
        <dbReference type="Google" id="ProtNLM"/>
    </source>
</evidence>
<dbReference type="Proteomes" id="UP001209083">
    <property type="component" value="Chromosome"/>
</dbReference>
<dbReference type="EMBL" id="CP090958">
    <property type="protein sequence ID" value="WGW11466.1"/>
    <property type="molecule type" value="Genomic_DNA"/>
</dbReference>
<evidence type="ECO:0000313" key="1">
    <source>
        <dbReference type="EMBL" id="WGW11466.1"/>
    </source>
</evidence>
<keyword evidence="2" id="KW-1185">Reference proteome</keyword>
<organism evidence="1 2">
    <name type="scientific">Saxibacter everestensis</name>
    <dbReference type="NCBI Taxonomy" id="2909229"/>
    <lineage>
        <taxon>Bacteria</taxon>
        <taxon>Bacillati</taxon>
        <taxon>Actinomycetota</taxon>
        <taxon>Actinomycetes</taxon>
        <taxon>Micrococcales</taxon>
        <taxon>Brevibacteriaceae</taxon>
        <taxon>Saxibacter</taxon>
    </lineage>
</organism>
<sequence length="264" mass="28904">MAFTPDTWSDQGGRTAIYALPSDQRFSYCLFHPQHAEPPRGLLVAIHGTERDVIGTREAFIPFAAANNLVILAPLFPAGIQAADDVDGYKLLQAGLPRYDQLLLSMVDEAGRRLRLPRSDIYLCGFSGGAQFAHRFLYLHSDRVAAVSIAAPGRITPLDDSADWWHGTGNIAVLFGQVIDRARIRDVVTHVVVGADDVGTAEHGDRVQHARRLHASFRDHGVRARLDIVPGVQHQLAGLVPAISDFFTTCLQDTPQSTTHERAS</sequence>
<accession>A0ABY8QRL3</accession>
<dbReference type="Gene3D" id="3.40.50.1820">
    <property type="entry name" value="alpha/beta hydrolase"/>
    <property type="match status" value="1"/>
</dbReference>
<reference evidence="1 2" key="1">
    <citation type="submission" date="2023-05" db="EMBL/GenBank/DDBJ databases">
        <title>Lithophilousrod everest ZFBP1038 complete genpme.</title>
        <authorList>
            <person name="Tian M."/>
        </authorList>
    </citation>
    <scope>NUCLEOTIDE SEQUENCE [LARGE SCALE GENOMIC DNA]</scope>
    <source>
        <strain evidence="1 2">ZFBP1038</strain>
    </source>
</reference>
<dbReference type="SUPFAM" id="SSF53474">
    <property type="entry name" value="alpha/beta-Hydrolases"/>
    <property type="match status" value="1"/>
</dbReference>
<gene>
    <name evidence="1" type="ORF">LWF01_15435</name>
</gene>